<keyword evidence="1" id="KW-0812">Transmembrane</keyword>
<proteinExistence type="predicted"/>
<dbReference type="Pfam" id="PF11127">
    <property type="entry name" value="YgaP-like_TM"/>
    <property type="match status" value="1"/>
</dbReference>
<dbReference type="AlphaFoldDB" id="A0A6J7SIR3"/>
<dbReference type="InterPro" id="IPR021309">
    <property type="entry name" value="YgaP-like_TM"/>
</dbReference>
<evidence type="ECO:0000259" key="2">
    <source>
        <dbReference type="Pfam" id="PF11127"/>
    </source>
</evidence>
<protein>
    <submittedName>
        <fullName evidence="3">Unannotated protein</fullName>
    </submittedName>
</protein>
<accession>A0A6J7SIR3</accession>
<keyword evidence="1" id="KW-0472">Membrane</keyword>
<name>A0A6J7SIR3_9ZZZZ</name>
<evidence type="ECO:0000256" key="1">
    <source>
        <dbReference type="SAM" id="Phobius"/>
    </source>
</evidence>
<keyword evidence="1" id="KW-1133">Transmembrane helix</keyword>
<gene>
    <name evidence="3" type="ORF">UFOPK4237_01191</name>
</gene>
<dbReference type="Gene3D" id="6.10.140.1340">
    <property type="match status" value="1"/>
</dbReference>
<feature type="transmembrane region" description="Helical" evidence="1">
    <location>
        <begin position="12"/>
        <end position="30"/>
    </location>
</feature>
<organism evidence="3">
    <name type="scientific">freshwater metagenome</name>
    <dbReference type="NCBI Taxonomy" id="449393"/>
    <lineage>
        <taxon>unclassified sequences</taxon>
        <taxon>metagenomes</taxon>
        <taxon>ecological metagenomes</taxon>
    </lineage>
</organism>
<dbReference type="EMBL" id="CAFBPZ010000086">
    <property type="protein sequence ID" value="CAB5040712.1"/>
    <property type="molecule type" value="Genomic_DNA"/>
</dbReference>
<feature type="domain" description="Inner membrane protein YgaP-like transmembrane" evidence="2">
    <location>
        <begin position="1"/>
        <end position="64"/>
    </location>
</feature>
<evidence type="ECO:0000313" key="3">
    <source>
        <dbReference type="EMBL" id="CAB5040712.1"/>
    </source>
</evidence>
<reference evidence="3" key="1">
    <citation type="submission" date="2020-05" db="EMBL/GenBank/DDBJ databases">
        <authorList>
            <person name="Chiriac C."/>
            <person name="Salcher M."/>
            <person name="Ghai R."/>
            <person name="Kavagutti S V."/>
        </authorList>
    </citation>
    <scope>NUCLEOTIDE SEQUENCE</scope>
</reference>
<sequence length="66" mass="7099">MMKNESALDRSIRFVAGVVAFVLALFIGVWSGMGIVLMVIAVILLISAAAGFCPFYKILGIHSNRV</sequence>
<feature type="transmembrane region" description="Helical" evidence="1">
    <location>
        <begin position="36"/>
        <end position="56"/>
    </location>
</feature>